<reference evidence="2" key="1">
    <citation type="submission" date="2020-10" db="EMBL/GenBank/DDBJ databases">
        <authorList>
            <person name="Gilroy R."/>
        </authorList>
    </citation>
    <scope>NUCLEOTIDE SEQUENCE</scope>
    <source>
        <strain evidence="2">11300</strain>
    </source>
</reference>
<evidence type="ECO:0000256" key="1">
    <source>
        <dbReference type="SAM" id="Phobius"/>
    </source>
</evidence>
<gene>
    <name evidence="2" type="ORF">IAD16_04485</name>
</gene>
<keyword evidence="1" id="KW-1133">Transmembrane helix</keyword>
<feature type="transmembrane region" description="Helical" evidence="1">
    <location>
        <begin position="97"/>
        <end position="117"/>
    </location>
</feature>
<keyword evidence="1" id="KW-0472">Membrane</keyword>
<dbReference type="EMBL" id="DVMO01000063">
    <property type="protein sequence ID" value="HIU27612.1"/>
    <property type="molecule type" value="Genomic_DNA"/>
</dbReference>
<sequence>MAAKFAGVENYPVMIASCLLYAVANAFYWQLMPSMIYDVCEVDELMSGEKRSGTVISLQALSESVSIAVGLQMLGVILEMAGFDSEAAVQPDTALEWVENAFVLIPGAAMMAVALIMRKFPMTKEVFERVKDALEKREKGENPDVTQLTEIFR</sequence>
<dbReference type="Pfam" id="PF13347">
    <property type="entry name" value="MFS_2"/>
    <property type="match status" value="1"/>
</dbReference>
<name>A0A9D1I4D4_9FIRM</name>
<dbReference type="Proteomes" id="UP000824091">
    <property type="component" value="Unassembled WGS sequence"/>
</dbReference>
<proteinExistence type="predicted"/>
<dbReference type="SUPFAM" id="SSF103473">
    <property type="entry name" value="MFS general substrate transporter"/>
    <property type="match status" value="1"/>
</dbReference>
<dbReference type="AlphaFoldDB" id="A0A9D1I4D4"/>
<keyword evidence="1" id="KW-0812">Transmembrane</keyword>
<evidence type="ECO:0000313" key="3">
    <source>
        <dbReference type="Proteomes" id="UP000824091"/>
    </source>
</evidence>
<reference evidence="2" key="2">
    <citation type="journal article" date="2021" name="PeerJ">
        <title>Extensive microbial diversity within the chicken gut microbiome revealed by metagenomics and culture.</title>
        <authorList>
            <person name="Gilroy R."/>
            <person name="Ravi A."/>
            <person name="Getino M."/>
            <person name="Pursley I."/>
            <person name="Horton D.L."/>
            <person name="Alikhan N.F."/>
            <person name="Baker D."/>
            <person name="Gharbi K."/>
            <person name="Hall N."/>
            <person name="Watson M."/>
            <person name="Adriaenssens E.M."/>
            <person name="Foster-Nyarko E."/>
            <person name="Jarju S."/>
            <person name="Secka A."/>
            <person name="Antonio M."/>
            <person name="Oren A."/>
            <person name="Chaudhuri R.R."/>
            <person name="La Ragione R."/>
            <person name="Hildebrand F."/>
            <person name="Pallen M.J."/>
        </authorList>
    </citation>
    <scope>NUCLEOTIDE SEQUENCE</scope>
    <source>
        <strain evidence="2">11300</strain>
    </source>
</reference>
<feature type="transmembrane region" description="Helical" evidence="1">
    <location>
        <begin position="12"/>
        <end position="31"/>
    </location>
</feature>
<accession>A0A9D1I4D4</accession>
<comment type="caution">
    <text evidence="2">The sequence shown here is derived from an EMBL/GenBank/DDBJ whole genome shotgun (WGS) entry which is preliminary data.</text>
</comment>
<organism evidence="2 3">
    <name type="scientific">Candidatus Fimisoma avicola</name>
    <dbReference type="NCBI Taxonomy" id="2840826"/>
    <lineage>
        <taxon>Bacteria</taxon>
        <taxon>Bacillati</taxon>
        <taxon>Bacillota</taxon>
        <taxon>Clostridia</taxon>
        <taxon>Eubacteriales</taxon>
        <taxon>Candidatus Fimisoma</taxon>
    </lineage>
</organism>
<evidence type="ECO:0000313" key="2">
    <source>
        <dbReference type="EMBL" id="HIU27612.1"/>
    </source>
</evidence>
<dbReference type="InterPro" id="IPR036259">
    <property type="entry name" value="MFS_trans_sf"/>
</dbReference>
<protein>
    <submittedName>
        <fullName evidence="2">MFS transporter</fullName>
    </submittedName>
</protein>